<accession>A0A5Q2TQG0</accession>
<feature type="transmembrane region" description="Helical" evidence="1">
    <location>
        <begin position="61"/>
        <end position="90"/>
    </location>
</feature>
<keyword evidence="2" id="KW-0969">Cilium</keyword>
<keyword evidence="2" id="KW-0966">Cell projection</keyword>
<reference evidence="2 3" key="1">
    <citation type="submission" date="2019-11" db="EMBL/GenBank/DDBJ databases">
        <title>Gracilibacillus salitolerans sp. nov., a moderate halophile isolated from a saline soil in northwest China.</title>
        <authorList>
            <person name="Gan L."/>
        </authorList>
    </citation>
    <scope>NUCLEOTIDE SEQUENCE [LARGE SCALE GENOMIC DNA]</scope>
    <source>
        <strain evidence="2 3">SCU50</strain>
    </source>
</reference>
<evidence type="ECO:0000313" key="2">
    <source>
        <dbReference type="EMBL" id="QGH36431.1"/>
    </source>
</evidence>
<dbReference type="EMBL" id="CP045915">
    <property type="protein sequence ID" value="QGH36431.1"/>
    <property type="molecule type" value="Genomic_DNA"/>
</dbReference>
<proteinExistence type="predicted"/>
<evidence type="ECO:0000256" key="1">
    <source>
        <dbReference type="SAM" id="Phobius"/>
    </source>
</evidence>
<keyword evidence="2" id="KW-0282">Flagellum</keyword>
<gene>
    <name evidence="2" type="ORF">GI584_21325</name>
</gene>
<protein>
    <submittedName>
        <fullName evidence="2">Flagellar basal body rod protein</fullName>
    </submittedName>
</protein>
<evidence type="ECO:0000313" key="3">
    <source>
        <dbReference type="Proteomes" id="UP000339690"/>
    </source>
</evidence>
<feature type="transmembrane region" description="Helical" evidence="1">
    <location>
        <begin position="12"/>
        <end position="41"/>
    </location>
</feature>
<keyword evidence="3" id="KW-1185">Reference proteome</keyword>
<dbReference type="KEGG" id="grc:GI584_21325"/>
<sequence length="108" mass="11894">MEGGNALKTFLLISLAIIASIILLANLGPMIMLLISVVVAYYGVKQFILANTAGKKVGWGIVILIGVSMSLSNIPALIGVVALVVLYYSYKKYQEEKERQDYLEWDKL</sequence>
<name>A0A5Q2TQG0_9BACI</name>
<dbReference type="Proteomes" id="UP000339690">
    <property type="component" value="Chromosome"/>
</dbReference>
<keyword evidence="1" id="KW-0472">Membrane</keyword>
<keyword evidence="1" id="KW-0812">Transmembrane</keyword>
<dbReference type="AlphaFoldDB" id="A0A5Q2TQG0"/>
<keyword evidence="1" id="KW-1133">Transmembrane helix</keyword>
<organism evidence="2 3">
    <name type="scientific">Gracilibacillus salitolerans</name>
    <dbReference type="NCBI Taxonomy" id="2663022"/>
    <lineage>
        <taxon>Bacteria</taxon>
        <taxon>Bacillati</taxon>
        <taxon>Bacillota</taxon>
        <taxon>Bacilli</taxon>
        <taxon>Bacillales</taxon>
        <taxon>Bacillaceae</taxon>
        <taxon>Gracilibacillus</taxon>
    </lineage>
</organism>